<organism evidence="1">
    <name type="scientific">hydrothermal vent metagenome</name>
    <dbReference type="NCBI Taxonomy" id="652676"/>
    <lineage>
        <taxon>unclassified sequences</taxon>
        <taxon>metagenomes</taxon>
        <taxon>ecological metagenomes</taxon>
    </lineage>
</organism>
<reference evidence="1" key="1">
    <citation type="submission" date="2018-06" db="EMBL/GenBank/DDBJ databases">
        <authorList>
            <person name="Zhirakovskaya E."/>
        </authorList>
    </citation>
    <scope>NUCLEOTIDE SEQUENCE</scope>
</reference>
<evidence type="ECO:0000313" key="1">
    <source>
        <dbReference type="EMBL" id="VAW28774.1"/>
    </source>
</evidence>
<dbReference type="EMBL" id="UOET01000286">
    <property type="protein sequence ID" value="VAW28774.1"/>
    <property type="molecule type" value="Genomic_DNA"/>
</dbReference>
<gene>
    <name evidence="1" type="ORF">MNBD_BACTEROID07-2073</name>
</gene>
<feature type="non-terminal residue" evidence="1">
    <location>
        <position position="1"/>
    </location>
</feature>
<accession>A0A3B0VA34</accession>
<proteinExistence type="predicted"/>
<sequence>FAYLQTSVFILQIFLAICSNEVYNSKYGNTLYTCSAFYTTKLIFRLGKNKFD</sequence>
<dbReference type="AlphaFoldDB" id="A0A3B0VA34"/>
<protein>
    <submittedName>
        <fullName evidence="1">Uncharacterized protein</fullName>
    </submittedName>
</protein>
<name>A0A3B0VA34_9ZZZZ</name>